<dbReference type="AlphaFoldDB" id="A0A317E7K9"/>
<evidence type="ECO:0000256" key="1">
    <source>
        <dbReference type="ARBA" id="ARBA00010088"/>
    </source>
</evidence>
<dbReference type="InterPro" id="IPR000073">
    <property type="entry name" value="AB_hydrolase_1"/>
</dbReference>
<dbReference type="InterPro" id="IPR002410">
    <property type="entry name" value="Peptidase_S33"/>
</dbReference>
<dbReference type="PANTHER" id="PTHR43798:SF33">
    <property type="entry name" value="HYDROLASE, PUTATIVE (AFU_ORTHOLOGUE AFUA_2G14860)-RELATED"/>
    <property type="match status" value="1"/>
</dbReference>
<reference evidence="4 5" key="1">
    <citation type="submission" date="2018-05" db="EMBL/GenBank/DDBJ databases">
        <title>Zavarzinia sp. HR-AS.</title>
        <authorList>
            <person name="Lee Y."/>
            <person name="Jeon C.O."/>
        </authorList>
    </citation>
    <scope>NUCLEOTIDE SEQUENCE [LARGE SCALE GENOMIC DNA]</scope>
    <source>
        <strain evidence="4 5">HR-AS</strain>
    </source>
</reference>
<dbReference type="GO" id="GO:0008233">
    <property type="term" value="F:peptidase activity"/>
    <property type="evidence" value="ECO:0007669"/>
    <property type="project" value="InterPro"/>
</dbReference>
<dbReference type="PRINTS" id="PR00793">
    <property type="entry name" value="PROAMNOPTASE"/>
</dbReference>
<comment type="caution">
    <text evidence="4">The sequence shown here is derived from an EMBL/GenBank/DDBJ whole genome shotgun (WGS) entry which is preliminary data.</text>
</comment>
<organism evidence="4 5">
    <name type="scientific">Zavarzinia aquatilis</name>
    <dbReference type="NCBI Taxonomy" id="2211142"/>
    <lineage>
        <taxon>Bacteria</taxon>
        <taxon>Pseudomonadati</taxon>
        <taxon>Pseudomonadota</taxon>
        <taxon>Alphaproteobacteria</taxon>
        <taxon>Rhodospirillales</taxon>
        <taxon>Zavarziniaceae</taxon>
        <taxon>Zavarzinia</taxon>
    </lineage>
</organism>
<dbReference type="Gene3D" id="3.40.50.1820">
    <property type="entry name" value="alpha/beta hydrolase"/>
    <property type="match status" value="1"/>
</dbReference>
<dbReference type="PRINTS" id="PR00111">
    <property type="entry name" value="ABHYDROLASE"/>
</dbReference>
<name>A0A317E7K9_9PROT</name>
<sequence length="298" mass="33735">MTSLGPTSQRYYSQGLRLHYVDWGNPEAPPLLLVHGGNDHCRSWDWVAQRLCDRFHVMAVDLRGHGDSDHAPGSHYPTHGFILDIAQLIEQRQLAPVNILAHSWGGAVSLLYAGIYPEHVRRLMVIEGWGPSPEIVKKHGDLAMHERLRQWVEATRAVAHKRPPRYASIDDCVARMKAANGRLSDEQARHLTLHAACQNEDGSWSWKYDPYVRVISPVWTPPAELLPIWSRIDCPVLLLRGTESWASDPLADGRAAAFRDVRVEALERAGHWVHHDRLDDVVDMAGDFFSQQILVDQL</sequence>
<dbReference type="PANTHER" id="PTHR43798">
    <property type="entry name" value="MONOACYLGLYCEROL LIPASE"/>
    <property type="match status" value="1"/>
</dbReference>
<dbReference type="GO" id="GO:0006508">
    <property type="term" value="P:proteolysis"/>
    <property type="evidence" value="ECO:0007669"/>
    <property type="project" value="InterPro"/>
</dbReference>
<feature type="domain" description="AB hydrolase-1" evidence="3">
    <location>
        <begin position="29"/>
        <end position="277"/>
    </location>
</feature>
<comment type="similarity">
    <text evidence="1">Belongs to the peptidase S33 family.</text>
</comment>
<dbReference type="RefSeq" id="WP_109905860.1">
    <property type="nucleotide sequence ID" value="NZ_QGLE01000006.1"/>
</dbReference>
<dbReference type="GO" id="GO:0016020">
    <property type="term" value="C:membrane"/>
    <property type="evidence" value="ECO:0007669"/>
    <property type="project" value="TreeGrafter"/>
</dbReference>
<protein>
    <submittedName>
        <fullName evidence="4">Alpha/beta hydrolase</fullName>
    </submittedName>
</protein>
<gene>
    <name evidence="4" type="ORF">DKG74_11475</name>
</gene>
<evidence type="ECO:0000256" key="2">
    <source>
        <dbReference type="ARBA" id="ARBA00022801"/>
    </source>
</evidence>
<evidence type="ECO:0000313" key="4">
    <source>
        <dbReference type="EMBL" id="PWR22492.1"/>
    </source>
</evidence>
<evidence type="ECO:0000259" key="3">
    <source>
        <dbReference type="Pfam" id="PF00561"/>
    </source>
</evidence>
<dbReference type="SUPFAM" id="SSF53474">
    <property type="entry name" value="alpha/beta-Hydrolases"/>
    <property type="match status" value="1"/>
</dbReference>
<proteinExistence type="inferred from homology"/>
<dbReference type="InterPro" id="IPR029058">
    <property type="entry name" value="AB_hydrolase_fold"/>
</dbReference>
<dbReference type="Pfam" id="PF00561">
    <property type="entry name" value="Abhydrolase_1"/>
    <property type="match status" value="1"/>
</dbReference>
<keyword evidence="2 4" id="KW-0378">Hydrolase</keyword>
<dbReference type="OrthoDB" id="9808398at2"/>
<dbReference type="Proteomes" id="UP000245461">
    <property type="component" value="Unassembled WGS sequence"/>
</dbReference>
<accession>A0A317E7K9</accession>
<keyword evidence="5" id="KW-1185">Reference proteome</keyword>
<evidence type="ECO:0000313" key="5">
    <source>
        <dbReference type="Proteomes" id="UP000245461"/>
    </source>
</evidence>
<dbReference type="EMBL" id="QGLE01000006">
    <property type="protein sequence ID" value="PWR22492.1"/>
    <property type="molecule type" value="Genomic_DNA"/>
</dbReference>
<dbReference type="InterPro" id="IPR050266">
    <property type="entry name" value="AB_hydrolase_sf"/>
</dbReference>